<dbReference type="GO" id="GO:0006729">
    <property type="term" value="P:tetrahydrobiopterin biosynthetic process"/>
    <property type="evidence" value="ECO:0007669"/>
    <property type="project" value="InterPro"/>
</dbReference>
<comment type="similarity">
    <text evidence="2">Belongs to the pterin-4-alpha-carbinolamine dehydratase family.</text>
</comment>
<dbReference type="InterPro" id="IPR036428">
    <property type="entry name" value="PCD_sf"/>
</dbReference>
<dbReference type="Pfam" id="PF01329">
    <property type="entry name" value="Pterin_4a"/>
    <property type="match status" value="1"/>
</dbReference>
<evidence type="ECO:0000256" key="1">
    <source>
        <dbReference type="ARBA" id="ARBA00001554"/>
    </source>
</evidence>
<comment type="catalytic activity">
    <reaction evidence="1">
        <text>(4aS,6R)-4a-hydroxy-L-erythro-5,6,7,8-tetrahydrobiopterin = (6R)-L-erythro-6,7-dihydrobiopterin + H2O</text>
        <dbReference type="Rhea" id="RHEA:11920"/>
        <dbReference type="ChEBI" id="CHEBI:15377"/>
        <dbReference type="ChEBI" id="CHEBI:15642"/>
        <dbReference type="ChEBI" id="CHEBI:43120"/>
        <dbReference type="EC" id="4.2.1.96"/>
    </reaction>
</comment>
<dbReference type="EC" id="4.2.1.96" evidence="3"/>
<dbReference type="PANTHER" id="PTHR12599:SF0">
    <property type="entry name" value="PTERIN-4-ALPHA-CARBINOLAMINE DEHYDRATASE"/>
    <property type="match status" value="1"/>
</dbReference>
<dbReference type="Proteomes" id="UP000257109">
    <property type="component" value="Unassembled WGS sequence"/>
</dbReference>
<dbReference type="GO" id="GO:0008124">
    <property type="term" value="F:4-alpha-hydroxytetrahydrobiopterin dehydratase activity"/>
    <property type="evidence" value="ECO:0007669"/>
    <property type="project" value="UniProtKB-EC"/>
</dbReference>
<protein>
    <recommendedName>
        <fullName evidence="3">4a-hydroxytetrahydrobiopterin dehydratase</fullName>
        <ecNumber evidence="3">4.2.1.96</ecNumber>
    </recommendedName>
    <alternativeName>
        <fullName evidence="5">4-alpha-hydroxy-tetrahydropterin dehydratase</fullName>
    </alternativeName>
</protein>
<reference evidence="6" key="1">
    <citation type="submission" date="2018-05" db="EMBL/GenBank/DDBJ databases">
        <title>Draft genome of Mucuna pruriens seed.</title>
        <authorList>
            <person name="Nnadi N.E."/>
            <person name="Vos R."/>
            <person name="Hasami M.H."/>
            <person name="Devisetty U.K."/>
            <person name="Aguiy J.C."/>
        </authorList>
    </citation>
    <scope>NUCLEOTIDE SEQUENCE [LARGE SCALE GENOMIC DNA]</scope>
    <source>
        <strain evidence="6">JCA_2017</strain>
    </source>
</reference>
<dbReference type="AlphaFoldDB" id="A0A371E309"/>
<dbReference type="STRING" id="157652.A0A371E309"/>
<sequence>MNRLLIRHPLLSLSVWNAKLPLSPFSQTYHSYTRTRTRICKDQPALSSLPTFCTTNKDLSTHKCVPCNTKELQPMTEDAARTLLPQIAQWNLVNEGGALKLRRSWKVKTFTKGLEFFRIIADLAEAEGHHPDLHLVGWNNVIIEIWTHSVARFIHLPSQFQVADILTKAISRSQFGHFMSKLTVASFAALSLRVAIKGGLTQNDFILAAKINGLNVSPPCTISPSYTSLFVHTPTTSDWGQRGVGNSHGIFREVLIK</sequence>
<name>A0A371E309_MUCPR</name>
<accession>A0A371E309</accession>
<keyword evidence="4" id="KW-0456">Lyase</keyword>
<dbReference type="GO" id="GO:0005739">
    <property type="term" value="C:mitochondrion"/>
    <property type="evidence" value="ECO:0007669"/>
    <property type="project" value="TreeGrafter"/>
</dbReference>
<feature type="non-terminal residue" evidence="6">
    <location>
        <position position="1"/>
    </location>
</feature>
<evidence type="ECO:0000313" key="6">
    <source>
        <dbReference type="EMBL" id="RDX60422.1"/>
    </source>
</evidence>
<proteinExistence type="inferred from homology"/>
<dbReference type="PANTHER" id="PTHR12599">
    <property type="entry name" value="PTERIN-4-ALPHA-CARBINOLAMINE DEHYDRATASE"/>
    <property type="match status" value="1"/>
</dbReference>
<dbReference type="InterPro" id="IPR001533">
    <property type="entry name" value="Pterin_deHydtase"/>
</dbReference>
<evidence type="ECO:0000256" key="3">
    <source>
        <dbReference type="ARBA" id="ARBA00013252"/>
    </source>
</evidence>
<gene>
    <name evidence="6" type="ORF">CR513_61436</name>
</gene>
<organism evidence="6 7">
    <name type="scientific">Mucuna pruriens</name>
    <name type="common">Velvet bean</name>
    <name type="synonym">Dolichos pruriens</name>
    <dbReference type="NCBI Taxonomy" id="157652"/>
    <lineage>
        <taxon>Eukaryota</taxon>
        <taxon>Viridiplantae</taxon>
        <taxon>Streptophyta</taxon>
        <taxon>Embryophyta</taxon>
        <taxon>Tracheophyta</taxon>
        <taxon>Spermatophyta</taxon>
        <taxon>Magnoliopsida</taxon>
        <taxon>eudicotyledons</taxon>
        <taxon>Gunneridae</taxon>
        <taxon>Pentapetalae</taxon>
        <taxon>rosids</taxon>
        <taxon>fabids</taxon>
        <taxon>Fabales</taxon>
        <taxon>Fabaceae</taxon>
        <taxon>Papilionoideae</taxon>
        <taxon>50 kb inversion clade</taxon>
        <taxon>NPAAA clade</taxon>
        <taxon>indigoferoid/millettioid clade</taxon>
        <taxon>Phaseoleae</taxon>
        <taxon>Mucuna</taxon>
    </lineage>
</organism>
<dbReference type="EMBL" id="QJKJ01016883">
    <property type="protein sequence ID" value="RDX60422.1"/>
    <property type="molecule type" value="Genomic_DNA"/>
</dbReference>
<evidence type="ECO:0000256" key="2">
    <source>
        <dbReference type="ARBA" id="ARBA00006472"/>
    </source>
</evidence>
<dbReference type="SUPFAM" id="SSF55248">
    <property type="entry name" value="PCD-like"/>
    <property type="match status" value="1"/>
</dbReference>
<dbReference type="Gene3D" id="3.30.1360.20">
    <property type="entry name" value="Transcriptional coactivator/pterin dehydratase"/>
    <property type="match status" value="1"/>
</dbReference>
<evidence type="ECO:0000256" key="4">
    <source>
        <dbReference type="ARBA" id="ARBA00023239"/>
    </source>
</evidence>
<keyword evidence="7" id="KW-1185">Reference proteome</keyword>
<dbReference type="OrthoDB" id="277398at2759"/>
<evidence type="ECO:0000256" key="5">
    <source>
        <dbReference type="ARBA" id="ARBA00030497"/>
    </source>
</evidence>
<comment type="caution">
    <text evidence="6">The sequence shown here is derived from an EMBL/GenBank/DDBJ whole genome shotgun (WGS) entry which is preliminary data.</text>
</comment>
<evidence type="ECO:0000313" key="7">
    <source>
        <dbReference type="Proteomes" id="UP000257109"/>
    </source>
</evidence>